<feature type="compositionally biased region" description="Basic and acidic residues" evidence="1">
    <location>
        <begin position="48"/>
        <end position="62"/>
    </location>
</feature>
<dbReference type="AlphaFoldDB" id="A0A178D8Q4"/>
<dbReference type="GeneID" id="34586542"/>
<dbReference type="Pfam" id="PF11905">
    <property type="entry name" value="DUF3425"/>
    <property type="match status" value="1"/>
</dbReference>
<dbReference type="InterPro" id="IPR021833">
    <property type="entry name" value="DUF3425"/>
</dbReference>
<proteinExistence type="predicted"/>
<sequence length="631" mass="70548">MDFCATRPNQTNTPRTPKSPHDNELHSLAAVDAKDTPLAVSPGRLRKRESDRRSQRQARERTKAHIAHLEAIVEEFRRRDASGQVAVLMKKLTELERERDALVKNFHDIWSVVKPYYCKWTAVDLVPDCGIRGGVVATSPAQGTQDEGCRAATADGGDSLVVQNTYSFDDGTTTSLPPPMSSEEASANVVESEALPNSLTTPQLPSTTIKTPRPVVFFGPERVKVSSPAPTPRDCGGRDPVKEVYVNFSLSNYAPGWAYTSQRCCCCHETCPPLSQDRQDGSMWRGNQWTFANEVLGERLSWAEGEILPATDIESDDVPIRALLEGWSSVAQRGRLHPSWQILRHIDETLFSMCPNVERLAILRAMHTLLQFHTEPTHGRYTRLPPWYNTRRQWQQTRSYAIDYFAWPSLRDRFIQNEHRYCGNEFWSLFCSSVKILWPYQFRDCYVQEEATGLYKVSPLFDQRLLDINCWTMGPDIFHRFPELSSDIPAFSPTPHSLSQPASRGVTGLGARPVGQSALYTTDTSSSLSEIALTGQADCADPNHKKGNKYRDKLSTTITTTVLPKDTAVHYPLEITPPEASLQNSLEGLSSASHQYNIGDLSQAMAVDAFINGIIDKADLETIWPSGNLCG</sequence>
<dbReference type="EMBL" id="LVCJ01000014">
    <property type="protein sequence ID" value="OAL37613.1"/>
    <property type="molecule type" value="Genomic_DNA"/>
</dbReference>
<feature type="region of interest" description="Disordered" evidence="1">
    <location>
        <begin position="1"/>
        <end position="62"/>
    </location>
</feature>
<name>A0A178D8Q4_9EURO</name>
<organism evidence="2 3">
    <name type="scientific">Fonsecaea nubica</name>
    <dbReference type="NCBI Taxonomy" id="856822"/>
    <lineage>
        <taxon>Eukaryota</taxon>
        <taxon>Fungi</taxon>
        <taxon>Dikarya</taxon>
        <taxon>Ascomycota</taxon>
        <taxon>Pezizomycotina</taxon>
        <taxon>Eurotiomycetes</taxon>
        <taxon>Chaetothyriomycetidae</taxon>
        <taxon>Chaetothyriales</taxon>
        <taxon>Herpotrichiellaceae</taxon>
        <taxon>Fonsecaea</taxon>
    </lineage>
</organism>
<reference evidence="2 3" key="1">
    <citation type="submission" date="2016-03" db="EMBL/GenBank/DDBJ databases">
        <title>The draft genome sequence of Fonsecaea nubica causative agent of cutaneous subcutaneous infection in human host.</title>
        <authorList>
            <person name="Costa F."/>
            <person name="Sybren D.H."/>
            <person name="Raittz R.T."/>
            <person name="Weiss V.A."/>
            <person name="Leao A.C."/>
            <person name="Gomes R."/>
            <person name="De Souza E.M."/>
            <person name="Pedrosa F.O."/>
            <person name="Steffens M.B."/>
            <person name="Bombassaro A."/>
            <person name="Tadra-Sfeir M.Z."/>
            <person name="Moreno L.F."/>
            <person name="Najafzadeh M.J."/>
            <person name="Felipe M.S."/>
            <person name="Teixeira M."/>
            <person name="Sun J."/>
            <person name="Xi L."/>
            <person name="Castro M.A."/>
            <person name="Vicente V.A."/>
        </authorList>
    </citation>
    <scope>NUCLEOTIDE SEQUENCE [LARGE SCALE GENOMIC DNA]</scope>
    <source>
        <strain evidence="2 3">CBS 269.64</strain>
    </source>
</reference>
<keyword evidence="3" id="KW-1185">Reference proteome</keyword>
<dbReference type="Proteomes" id="UP000185904">
    <property type="component" value="Unassembled WGS sequence"/>
</dbReference>
<dbReference type="PANTHER" id="PTHR37012">
    <property type="entry name" value="B-ZIP TRANSCRIPTION FACTOR (EUROFUNG)-RELATED"/>
    <property type="match status" value="1"/>
</dbReference>
<feature type="compositionally biased region" description="Low complexity" evidence="1">
    <location>
        <begin position="1"/>
        <end position="16"/>
    </location>
</feature>
<evidence type="ECO:0000256" key="1">
    <source>
        <dbReference type="SAM" id="MobiDB-lite"/>
    </source>
</evidence>
<dbReference type="RefSeq" id="XP_022502625.1">
    <property type="nucleotide sequence ID" value="XM_022641423.1"/>
</dbReference>
<evidence type="ECO:0008006" key="4">
    <source>
        <dbReference type="Google" id="ProtNLM"/>
    </source>
</evidence>
<comment type="caution">
    <text evidence="2">The sequence shown here is derived from an EMBL/GenBank/DDBJ whole genome shotgun (WGS) entry which is preliminary data.</text>
</comment>
<accession>A0A178D8Q4</accession>
<evidence type="ECO:0000313" key="2">
    <source>
        <dbReference type="EMBL" id="OAL37613.1"/>
    </source>
</evidence>
<dbReference type="CDD" id="cd14688">
    <property type="entry name" value="bZIP_YAP"/>
    <property type="match status" value="1"/>
</dbReference>
<evidence type="ECO:0000313" key="3">
    <source>
        <dbReference type="Proteomes" id="UP000185904"/>
    </source>
</evidence>
<dbReference type="OrthoDB" id="5086080at2759"/>
<gene>
    <name evidence="2" type="ORF">AYO20_03120</name>
</gene>
<protein>
    <recommendedName>
        <fullName evidence="4">BZIP domain-containing protein</fullName>
    </recommendedName>
</protein>
<dbReference type="PANTHER" id="PTHR37012:SF7">
    <property type="entry name" value="B-ZIP TRANSCRIPTION FACTOR (EUROFUNG)-RELATED"/>
    <property type="match status" value="1"/>
</dbReference>